<organism evidence="1 2">
    <name type="scientific">Pistacia integerrima</name>
    <dbReference type="NCBI Taxonomy" id="434235"/>
    <lineage>
        <taxon>Eukaryota</taxon>
        <taxon>Viridiplantae</taxon>
        <taxon>Streptophyta</taxon>
        <taxon>Embryophyta</taxon>
        <taxon>Tracheophyta</taxon>
        <taxon>Spermatophyta</taxon>
        <taxon>Magnoliopsida</taxon>
        <taxon>eudicotyledons</taxon>
        <taxon>Gunneridae</taxon>
        <taxon>Pentapetalae</taxon>
        <taxon>rosids</taxon>
        <taxon>malvids</taxon>
        <taxon>Sapindales</taxon>
        <taxon>Anacardiaceae</taxon>
        <taxon>Pistacia</taxon>
    </lineage>
</organism>
<gene>
    <name evidence="1" type="ORF">Pint_23886</name>
</gene>
<dbReference type="EMBL" id="CM047741">
    <property type="protein sequence ID" value="KAJ0039236.1"/>
    <property type="molecule type" value="Genomic_DNA"/>
</dbReference>
<protein>
    <submittedName>
        <fullName evidence="1">Uncharacterized protein</fullName>
    </submittedName>
</protein>
<proteinExistence type="predicted"/>
<evidence type="ECO:0000313" key="1">
    <source>
        <dbReference type="EMBL" id="KAJ0039236.1"/>
    </source>
</evidence>
<dbReference type="Proteomes" id="UP001163603">
    <property type="component" value="Chromosome 6"/>
</dbReference>
<sequence>MEIDDQGSVSEVDDEDLTSVKDSDRKSVLWLALAGPPRALPKKWDLVVYFPQGHLEYAASLSSLPPTEALTFGLQPQIICRVVDVRLLVNKKNDEVYIDIILLPDHEPESVGQNSKGKQLERSVADEEGNGGSPSKPAPCLIGSSGGFSGSRRCSSALNRRVSKSSCASSKSTFLVCSKKLKDSHTTKAETFSISGRAADRVFVHLRNAQWFVALDVHGVQWRFCYFYCGQEKLHQFTEGWRNFVRQKKLVSGDTVVFLRDKKKLMLGIRKAVHSKNGVSDSIVAMHNPYPNVLSTVADAVVNGNSFHVFYNPRDRSHAGFVISYQKYRKSITKPVQIGTEFRMPHETDDSSQSCAGVVTGLGDLDTCKWSESIWRCLMVNFITLLLDTDHRINMKQIDMQIQMIRLLVRLCKYIGESHNYKTLLTSLQEHSAGSFASEGFIPLKSPRSFRVLQGEASEGLAHYADDTIKFNADDAVDFSSDLDLRSSRVLEGQANEGLPPYADDTIKPCAEDTVNVIRDFDLNFPISVSTQGSLIHSPPRLKRHSDSLQDSTEGFVQSKLLKSSRVLRDQANKELPPFMDDTAKPSADDTVSLTLDLGMNFPDRPSLCPVQFTPFSYEDKTLTRRTGEALQCLEIDSVSSLASLNNSKSATSAIKQLRISKCQDLNLLIDQMAAHSSLEYLEFDCCLFRCVLLQDYFPSTLKKLKIINCVNIDEVLRVLVSQKGLSLEYLEIDHCSSLFSFPIDKLPTTLRQLKIVNCMNLKSFNGSLTIENEHSLVIGQEGDSNLVNMTLSSTLQLRKLEIWDCVELELLPEELHNLTHLDLLSISNCSSLMSFPEGGLPKTSLTSLLIFECESLKSLPNNLHEVRSLQTFSVFGCPCLVSFPEGGLPPNLVSLSIVDCENLISLPYWELHKLKHLKEYSIISGLPDLGVKSSIFERESIFDV</sequence>
<comment type="caution">
    <text evidence="1">The sequence shown here is derived from an EMBL/GenBank/DDBJ whole genome shotgun (WGS) entry which is preliminary data.</text>
</comment>
<accession>A0ACC0YQD7</accession>
<evidence type="ECO:0000313" key="2">
    <source>
        <dbReference type="Proteomes" id="UP001163603"/>
    </source>
</evidence>
<keyword evidence="2" id="KW-1185">Reference proteome</keyword>
<reference evidence="2" key="1">
    <citation type="journal article" date="2023" name="G3 (Bethesda)">
        <title>Genome assembly and association tests identify interacting loci associated with vigor, precocity, and sex in interspecific pistachio rootstocks.</title>
        <authorList>
            <person name="Palmer W."/>
            <person name="Jacygrad E."/>
            <person name="Sagayaradj S."/>
            <person name="Cavanaugh K."/>
            <person name="Han R."/>
            <person name="Bertier L."/>
            <person name="Beede B."/>
            <person name="Kafkas S."/>
            <person name="Golino D."/>
            <person name="Preece J."/>
            <person name="Michelmore R."/>
        </authorList>
    </citation>
    <scope>NUCLEOTIDE SEQUENCE [LARGE SCALE GENOMIC DNA]</scope>
</reference>
<name>A0ACC0YQD7_9ROSI</name>